<evidence type="ECO:0000313" key="9">
    <source>
        <dbReference type="Proteomes" id="UP000272192"/>
    </source>
</evidence>
<dbReference type="EMBL" id="QELB01000307">
    <property type="protein sequence ID" value="RKU88318.1"/>
    <property type="molecule type" value="Genomic_DNA"/>
</dbReference>
<dbReference type="Gene3D" id="6.10.250.2940">
    <property type="match status" value="1"/>
</dbReference>
<keyword evidence="5" id="KW-0804">Transcription</keyword>
<evidence type="ECO:0000256" key="4">
    <source>
        <dbReference type="ARBA" id="ARBA00022695"/>
    </source>
</evidence>
<comment type="catalytic activity">
    <reaction evidence="6">
        <text>RNA(n) + a ribonucleoside 5'-triphosphate = RNA(n+1) + diphosphate</text>
        <dbReference type="Rhea" id="RHEA:21248"/>
        <dbReference type="Rhea" id="RHEA-COMP:14527"/>
        <dbReference type="Rhea" id="RHEA-COMP:17342"/>
        <dbReference type="ChEBI" id="CHEBI:33019"/>
        <dbReference type="ChEBI" id="CHEBI:61557"/>
        <dbReference type="ChEBI" id="CHEBI:140395"/>
        <dbReference type="EC" id="2.7.7.6"/>
    </reaction>
</comment>
<dbReference type="SUPFAM" id="SSF64484">
    <property type="entry name" value="beta and beta-prime subunits of DNA dependent RNA-polymerase"/>
    <property type="match status" value="1"/>
</dbReference>
<dbReference type="PANTHER" id="PTHR19376">
    <property type="entry name" value="DNA-DIRECTED RNA POLYMERASE"/>
    <property type="match status" value="1"/>
</dbReference>
<dbReference type="GO" id="GO:0003899">
    <property type="term" value="F:DNA-directed RNA polymerase activity"/>
    <property type="evidence" value="ECO:0007669"/>
    <property type="project" value="UniProtKB-EC"/>
</dbReference>
<dbReference type="EC" id="2.7.7.6" evidence="1"/>
<accession>A0A7Z6SQF1</accession>
<organism evidence="8 9">
    <name type="scientific">Helicobacter pylori</name>
    <name type="common">Campylobacter pylori</name>
    <dbReference type="NCBI Taxonomy" id="210"/>
    <lineage>
        <taxon>Bacteria</taxon>
        <taxon>Pseudomonadati</taxon>
        <taxon>Campylobacterota</taxon>
        <taxon>Epsilonproteobacteria</taxon>
        <taxon>Campylobacterales</taxon>
        <taxon>Helicobacteraceae</taxon>
        <taxon>Helicobacter</taxon>
    </lineage>
</organism>
<evidence type="ECO:0000256" key="5">
    <source>
        <dbReference type="ARBA" id="ARBA00023163"/>
    </source>
</evidence>
<comment type="caution">
    <text evidence="8">The sequence shown here is derived from an EMBL/GenBank/DDBJ whole genome shotgun (WGS) entry which is preliminary data.</text>
</comment>
<keyword evidence="2" id="KW-0240">DNA-directed RNA polymerase</keyword>
<feature type="non-terminal residue" evidence="8">
    <location>
        <position position="118"/>
    </location>
</feature>
<sequence>PIISNFKEGLNVLEYFNSTHGARKGLADTALKTANAGYLTRKLIDVSQNVKVVSDDCGTHEGIEITDIAVGSELIEPLEERIFGRVLLEDVIDPITNEILLYADTLIDEEGAKKVVEA</sequence>
<dbReference type="GO" id="GO:0000428">
    <property type="term" value="C:DNA-directed RNA polymerase complex"/>
    <property type="evidence" value="ECO:0007669"/>
    <property type="project" value="UniProtKB-KW"/>
</dbReference>
<dbReference type="InterPro" id="IPR007081">
    <property type="entry name" value="RNA_pol_Rpb1_5"/>
</dbReference>
<evidence type="ECO:0000259" key="7">
    <source>
        <dbReference type="Pfam" id="PF04998"/>
    </source>
</evidence>
<dbReference type="Proteomes" id="UP000272192">
    <property type="component" value="Unassembled WGS sequence"/>
</dbReference>
<dbReference type="Pfam" id="PF04998">
    <property type="entry name" value="RNA_pol_Rpb1_5"/>
    <property type="match status" value="1"/>
</dbReference>
<dbReference type="PANTHER" id="PTHR19376:SF54">
    <property type="entry name" value="DNA-DIRECTED RNA POLYMERASE SUBUNIT BETA"/>
    <property type="match status" value="1"/>
</dbReference>
<dbReference type="InterPro" id="IPR045867">
    <property type="entry name" value="DNA-dir_RpoC_beta_prime"/>
</dbReference>
<evidence type="ECO:0000256" key="3">
    <source>
        <dbReference type="ARBA" id="ARBA00022679"/>
    </source>
</evidence>
<dbReference type="AlphaFoldDB" id="A0A7Z6SQF1"/>
<proteinExistence type="predicted"/>
<evidence type="ECO:0000313" key="8">
    <source>
        <dbReference type="EMBL" id="RKU88318.1"/>
    </source>
</evidence>
<feature type="non-terminal residue" evidence="8">
    <location>
        <position position="1"/>
    </location>
</feature>
<feature type="domain" description="RNA polymerase Rpb1" evidence="7">
    <location>
        <begin position="9"/>
        <end position="76"/>
    </location>
</feature>
<dbReference type="GO" id="GO:0003677">
    <property type="term" value="F:DNA binding"/>
    <property type="evidence" value="ECO:0007669"/>
    <property type="project" value="InterPro"/>
</dbReference>
<name>A0A7Z6SQF1_HELPX</name>
<protein>
    <recommendedName>
        <fullName evidence="1">DNA-directed RNA polymerase</fullName>
        <ecNumber evidence="1">2.7.7.6</ecNumber>
    </recommendedName>
</protein>
<dbReference type="GO" id="GO:0006351">
    <property type="term" value="P:DNA-templated transcription"/>
    <property type="evidence" value="ECO:0007669"/>
    <property type="project" value="InterPro"/>
</dbReference>
<keyword evidence="3" id="KW-0808">Transferase</keyword>
<gene>
    <name evidence="8" type="ORF">DB721_09965</name>
</gene>
<evidence type="ECO:0000256" key="2">
    <source>
        <dbReference type="ARBA" id="ARBA00022478"/>
    </source>
</evidence>
<keyword evidence="4" id="KW-0548">Nucleotidyltransferase</keyword>
<reference evidence="8 9" key="1">
    <citation type="submission" date="2018-04" db="EMBL/GenBank/DDBJ databases">
        <title>Complete genome sequences of Helicobacter pylori.</title>
        <authorList>
            <person name="Palau M."/>
            <person name="Minana-Galbis D."/>
        </authorList>
    </citation>
    <scope>NUCLEOTIDE SEQUENCE [LARGE SCALE GENOMIC DNA]</scope>
    <source>
        <strain evidence="8 9">B518</strain>
    </source>
</reference>
<evidence type="ECO:0000256" key="6">
    <source>
        <dbReference type="ARBA" id="ARBA00048552"/>
    </source>
</evidence>
<evidence type="ECO:0000256" key="1">
    <source>
        <dbReference type="ARBA" id="ARBA00012418"/>
    </source>
</evidence>